<dbReference type="EnsemblPlants" id="OBART01G19920.1">
    <property type="protein sequence ID" value="OBART01G19920.1"/>
    <property type="gene ID" value="OBART01G19920"/>
</dbReference>
<dbReference type="Proteomes" id="UP000026960">
    <property type="component" value="Chromosome 1"/>
</dbReference>
<evidence type="ECO:0000313" key="3">
    <source>
        <dbReference type="Proteomes" id="UP000026960"/>
    </source>
</evidence>
<organism evidence="2">
    <name type="scientific">Oryza barthii</name>
    <dbReference type="NCBI Taxonomy" id="65489"/>
    <lineage>
        <taxon>Eukaryota</taxon>
        <taxon>Viridiplantae</taxon>
        <taxon>Streptophyta</taxon>
        <taxon>Embryophyta</taxon>
        <taxon>Tracheophyta</taxon>
        <taxon>Spermatophyta</taxon>
        <taxon>Magnoliopsida</taxon>
        <taxon>Liliopsida</taxon>
        <taxon>Poales</taxon>
        <taxon>Poaceae</taxon>
        <taxon>BOP clade</taxon>
        <taxon>Oryzoideae</taxon>
        <taxon>Oryzeae</taxon>
        <taxon>Oryzinae</taxon>
        <taxon>Oryza</taxon>
    </lineage>
</organism>
<dbReference type="PaxDb" id="65489-OBART01G19920.1"/>
<keyword evidence="3" id="KW-1185">Reference proteome</keyword>
<reference evidence="2" key="1">
    <citation type="journal article" date="2009" name="Rice">
        <title>De Novo Next Generation Sequencing of Plant Genomes.</title>
        <authorList>
            <person name="Rounsley S."/>
            <person name="Marri P.R."/>
            <person name="Yu Y."/>
            <person name="He R."/>
            <person name="Sisneros N."/>
            <person name="Goicoechea J.L."/>
            <person name="Lee S.J."/>
            <person name="Angelova A."/>
            <person name="Kudrna D."/>
            <person name="Luo M."/>
            <person name="Affourtit J."/>
            <person name="Desany B."/>
            <person name="Knight J."/>
            <person name="Niazi F."/>
            <person name="Egholm M."/>
            <person name="Wing R.A."/>
        </authorList>
    </citation>
    <scope>NUCLEOTIDE SEQUENCE [LARGE SCALE GENOMIC DNA]</scope>
    <source>
        <strain evidence="2">cv. IRGC 105608</strain>
    </source>
</reference>
<evidence type="ECO:0000313" key="2">
    <source>
        <dbReference type="EnsemblPlants" id="OBART01G19920.1"/>
    </source>
</evidence>
<evidence type="ECO:0000256" key="1">
    <source>
        <dbReference type="SAM" id="MobiDB-lite"/>
    </source>
</evidence>
<name>A0A0D3EQA9_9ORYZ</name>
<sequence>MTKEIELAEAMTDSDQGVSEEEVTDSKTDSSTRPLRRHRLLDEEEEEETTPGDKKDTTAPGDEKDDNELAARLTSCN</sequence>
<dbReference type="STRING" id="65489.A0A0D3EQA9"/>
<proteinExistence type="predicted"/>
<feature type="region of interest" description="Disordered" evidence="1">
    <location>
        <begin position="1"/>
        <end position="77"/>
    </location>
</feature>
<accession>A0A0D3EQA9</accession>
<reference evidence="2" key="2">
    <citation type="submission" date="2015-03" db="UniProtKB">
        <authorList>
            <consortium name="EnsemblPlants"/>
        </authorList>
    </citation>
    <scope>IDENTIFICATION</scope>
</reference>
<dbReference type="Gramene" id="OBART01G19920.1">
    <property type="protein sequence ID" value="OBART01G19920.1"/>
    <property type="gene ID" value="OBART01G19920"/>
</dbReference>
<dbReference type="HOGENOM" id="CLU_2658808_0_0_1"/>
<protein>
    <submittedName>
        <fullName evidence="2">Uncharacterized protein</fullName>
    </submittedName>
</protein>
<dbReference type="AlphaFoldDB" id="A0A0D3EQA9"/>